<dbReference type="Pfam" id="PF04909">
    <property type="entry name" value="Amidohydro_2"/>
    <property type="match status" value="1"/>
</dbReference>
<evidence type="ECO:0000259" key="2">
    <source>
        <dbReference type="Pfam" id="PF04909"/>
    </source>
</evidence>
<feature type="domain" description="Amidohydrolase-related" evidence="2">
    <location>
        <begin position="2"/>
        <end position="286"/>
    </location>
</feature>
<dbReference type="InterPro" id="IPR006680">
    <property type="entry name" value="Amidohydro-rel"/>
</dbReference>
<dbReference type="InterPro" id="IPR032466">
    <property type="entry name" value="Metal_Hydrolase"/>
</dbReference>
<dbReference type="OrthoDB" id="9787654at2"/>
<protein>
    <recommendedName>
        <fullName evidence="2">Amidohydrolase-related domain-containing protein</fullName>
    </recommendedName>
</protein>
<gene>
    <name evidence="3" type="ORF">CHU93_02175</name>
</gene>
<dbReference type="SUPFAM" id="SSF51556">
    <property type="entry name" value="Metallo-dependent hydrolases"/>
    <property type="match status" value="1"/>
</dbReference>
<comment type="caution">
    <text evidence="3">The sequence shown here is derived from an EMBL/GenBank/DDBJ whole genome shotgun (WGS) entry which is preliminary data.</text>
</comment>
<dbReference type="PANTHER" id="PTHR43569">
    <property type="entry name" value="AMIDOHYDROLASE"/>
    <property type="match status" value="1"/>
</dbReference>
<evidence type="ECO:0000313" key="3">
    <source>
        <dbReference type="EMBL" id="OYQ34728.1"/>
    </source>
</evidence>
<sequence>MIDAHHHLWDLEAVDYPWLMARGVQRFFGDPTPIQRPYQPADFQADWEGLPVIASVHVQVGAADGLAETRWLERLQPPVPAAIVAETDLTAPDLADRLDALCAASLRLRGIRQIVGRHPSEDARTGSPALLDDPRFLAGLRILARRGLSFDLQLTAPLLPRAAALFAQVPGLQLALCHAGSPWDQSPAGLEDWRAGLNQLAALPTAHVKLSGLGMFNPAWTPATLAPVVDAALAAFGPERTMWGSNFPVDRLYRGYRPLLETIAALVPSATHHAVFAGTARRFYRL</sequence>
<dbReference type="EMBL" id="NOXT01000066">
    <property type="protein sequence ID" value="OYQ34728.1"/>
    <property type="molecule type" value="Genomic_DNA"/>
</dbReference>
<name>A0A255YZU8_9SPHN</name>
<organism evidence="3 4">
    <name type="scientific">Sandarakinorhabdus cyanobacteriorum</name>
    <dbReference type="NCBI Taxonomy" id="1981098"/>
    <lineage>
        <taxon>Bacteria</taxon>
        <taxon>Pseudomonadati</taxon>
        <taxon>Pseudomonadota</taxon>
        <taxon>Alphaproteobacteria</taxon>
        <taxon>Sphingomonadales</taxon>
        <taxon>Sphingosinicellaceae</taxon>
        <taxon>Sandarakinorhabdus</taxon>
    </lineage>
</organism>
<evidence type="ECO:0000256" key="1">
    <source>
        <dbReference type="ARBA" id="ARBA00038310"/>
    </source>
</evidence>
<comment type="similarity">
    <text evidence="1">Belongs to the metallo-dependent hydrolases superfamily.</text>
</comment>
<dbReference type="InterPro" id="IPR052350">
    <property type="entry name" value="Metallo-dep_Lactonases"/>
</dbReference>
<dbReference type="Proteomes" id="UP000216991">
    <property type="component" value="Unassembled WGS sequence"/>
</dbReference>
<dbReference type="PANTHER" id="PTHR43569:SF1">
    <property type="entry name" value="BLL3371 PROTEIN"/>
    <property type="match status" value="1"/>
</dbReference>
<reference evidence="3 4" key="1">
    <citation type="submission" date="2017-07" db="EMBL/GenBank/DDBJ databases">
        <title>Sandarakinorhabdus cyanobacteriorum sp. nov., a novel bacterium isolated from cyanobacterial aggregates in a eutrophic lake.</title>
        <authorList>
            <person name="Cai H."/>
        </authorList>
    </citation>
    <scope>NUCLEOTIDE SEQUENCE [LARGE SCALE GENOMIC DNA]</scope>
    <source>
        <strain evidence="3 4">TH057</strain>
    </source>
</reference>
<keyword evidence="4" id="KW-1185">Reference proteome</keyword>
<evidence type="ECO:0000313" key="4">
    <source>
        <dbReference type="Proteomes" id="UP000216991"/>
    </source>
</evidence>
<proteinExistence type="inferred from homology"/>
<dbReference type="Gene3D" id="3.20.20.140">
    <property type="entry name" value="Metal-dependent hydrolases"/>
    <property type="match status" value="1"/>
</dbReference>
<accession>A0A255YZU8</accession>
<dbReference type="GO" id="GO:0016787">
    <property type="term" value="F:hydrolase activity"/>
    <property type="evidence" value="ECO:0007669"/>
    <property type="project" value="InterPro"/>
</dbReference>
<dbReference type="AlphaFoldDB" id="A0A255YZU8"/>